<gene>
    <name evidence="2" type="ORF">XD93_0723</name>
</gene>
<comment type="caution">
    <text evidence="2">The sequence shown here is derived from an EMBL/GenBank/DDBJ whole genome shotgun (WGS) entry which is preliminary data.</text>
</comment>
<organism evidence="2 3">
    <name type="scientific">candidate division WS6 bacterium 34_10</name>
    <dbReference type="NCBI Taxonomy" id="1641389"/>
    <lineage>
        <taxon>Bacteria</taxon>
        <taxon>Candidatus Dojkabacteria</taxon>
    </lineage>
</organism>
<keyword evidence="1" id="KW-0812">Transmembrane</keyword>
<keyword evidence="1" id="KW-0472">Membrane</keyword>
<evidence type="ECO:0000313" key="2">
    <source>
        <dbReference type="EMBL" id="KUK76776.1"/>
    </source>
</evidence>
<dbReference type="AlphaFoldDB" id="A0A101HH63"/>
<protein>
    <recommendedName>
        <fullName evidence="4">Transmembrane(S)protein</fullName>
    </recommendedName>
</protein>
<name>A0A101HH63_9BACT</name>
<keyword evidence="1" id="KW-1133">Transmembrane helix</keyword>
<dbReference type="Pfam" id="PF18895">
    <property type="entry name" value="T4SS_pilin"/>
    <property type="match status" value="1"/>
</dbReference>
<evidence type="ECO:0000313" key="3">
    <source>
        <dbReference type="Proteomes" id="UP000053904"/>
    </source>
</evidence>
<dbReference type="Proteomes" id="UP000053904">
    <property type="component" value="Unassembled WGS sequence"/>
</dbReference>
<feature type="transmembrane region" description="Helical" evidence="1">
    <location>
        <begin position="20"/>
        <end position="42"/>
    </location>
</feature>
<dbReference type="InterPro" id="IPR043993">
    <property type="entry name" value="T4SS_pilin"/>
</dbReference>
<feature type="transmembrane region" description="Helical" evidence="1">
    <location>
        <begin position="63"/>
        <end position="84"/>
    </location>
</feature>
<dbReference type="EMBL" id="LGGO01000105">
    <property type="protein sequence ID" value="KUK76776.1"/>
    <property type="molecule type" value="Genomic_DNA"/>
</dbReference>
<proteinExistence type="predicted"/>
<sequence>MLDFSILNNPVGFESLDELVIHLVNLVISFSVLIAIAALIIAGIKYILAMGDEEKVEDATRSLIFAIVGLVIVFIAPLVVEYITNTLLQS</sequence>
<accession>A0A101HH63</accession>
<reference evidence="3" key="1">
    <citation type="journal article" date="2015" name="MBio">
        <title>Genome-Resolved Metagenomic Analysis Reveals Roles for Candidate Phyla and Other Microbial Community Members in Biogeochemical Transformations in Oil Reservoirs.</title>
        <authorList>
            <person name="Hu P."/>
            <person name="Tom L."/>
            <person name="Singh A."/>
            <person name="Thomas B.C."/>
            <person name="Baker B.J."/>
            <person name="Piceno Y.M."/>
            <person name="Andersen G.L."/>
            <person name="Banfield J.F."/>
        </authorList>
    </citation>
    <scope>NUCLEOTIDE SEQUENCE [LARGE SCALE GENOMIC DNA]</scope>
</reference>
<evidence type="ECO:0008006" key="4">
    <source>
        <dbReference type="Google" id="ProtNLM"/>
    </source>
</evidence>
<evidence type="ECO:0000256" key="1">
    <source>
        <dbReference type="SAM" id="Phobius"/>
    </source>
</evidence>